<evidence type="ECO:0000256" key="2">
    <source>
        <dbReference type="ARBA" id="ARBA00022741"/>
    </source>
</evidence>
<keyword evidence="6" id="KW-1185">Reference proteome</keyword>
<dbReference type="GO" id="GO:0015188">
    <property type="term" value="F:L-isoleucine transmembrane transporter activity"/>
    <property type="evidence" value="ECO:0007669"/>
    <property type="project" value="TreeGrafter"/>
</dbReference>
<dbReference type="GO" id="GO:0005524">
    <property type="term" value="F:ATP binding"/>
    <property type="evidence" value="ECO:0007669"/>
    <property type="project" value="UniProtKB-KW"/>
</dbReference>
<evidence type="ECO:0000256" key="3">
    <source>
        <dbReference type="ARBA" id="ARBA00022840"/>
    </source>
</evidence>
<dbReference type="Pfam" id="PF00005">
    <property type="entry name" value="ABC_tran"/>
    <property type="match status" value="1"/>
</dbReference>
<accession>A0A3A8A9Y9</accession>
<dbReference type="Proteomes" id="UP000246132">
    <property type="component" value="Unassembled WGS sequence"/>
</dbReference>
<dbReference type="PANTHER" id="PTHR45772:SF7">
    <property type="entry name" value="AMINO ACID ABC TRANSPORTER ATP-BINDING PROTEIN"/>
    <property type="match status" value="1"/>
</dbReference>
<dbReference type="InterPro" id="IPR003439">
    <property type="entry name" value="ABC_transporter-like_ATP-bd"/>
</dbReference>
<comment type="caution">
    <text evidence="5">The sequence shown here is derived from an EMBL/GenBank/DDBJ whole genome shotgun (WGS) entry which is preliminary data.</text>
</comment>
<dbReference type="GO" id="GO:1903806">
    <property type="term" value="P:L-isoleucine import across plasma membrane"/>
    <property type="evidence" value="ECO:0007669"/>
    <property type="project" value="TreeGrafter"/>
</dbReference>
<keyword evidence="2" id="KW-0547">Nucleotide-binding</keyword>
<dbReference type="OrthoDB" id="9779872at2"/>
<dbReference type="EMBL" id="QFWV02000008">
    <property type="protein sequence ID" value="RKF06158.1"/>
    <property type="molecule type" value="Genomic_DNA"/>
</dbReference>
<name>A0A3A8A9Y9_9HYPH</name>
<proteinExistence type="predicted"/>
<dbReference type="InterPro" id="IPR003593">
    <property type="entry name" value="AAA+_ATPase"/>
</dbReference>
<dbReference type="InterPro" id="IPR051120">
    <property type="entry name" value="ABC_AA/LPS_Transport"/>
</dbReference>
<dbReference type="GO" id="GO:0015192">
    <property type="term" value="F:L-phenylalanine transmembrane transporter activity"/>
    <property type="evidence" value="ECO:0007669"/>
    <property type="project" value="TreeGrafter"/>
</dbReference>
<evidence type="ECO:0000259" key="4">
    <source>
        <dbReference type="PROSITE" id="PS50893"/>
    </source>
</evidence>
<dbReference type="GO" id="GO:0005304">
    <property type="term" value="F:L-valine transmembrane transporter activity"/>
    <property type="evidence" value="ECO:0007669"/>
    <property type="project" value="TreeGrafter"/>
</dbReference>
<dbReference type="Gene3D" id="3.40.50.300">
    <property type="entry name" value="P-loop containing nucleotide triphosphate hydrolases"/>
    <property type="match status" value="1"/>
</dbReference>
<evidence type="ECO:0000313" key="5">
    <source>
        <dbReference type="EMBL" id="RKF06158.1"/>
    </source>
</evidence>
<keyword evidence="3 5" id="KW-0067">ATP-binding</keyword>
<dbReference type="GO" id="GO:0015808">
    <property type="term" value="P:L-alanine transport"/>
    <property type="evidence" value="ECO:0007669"/>
    <property type="project" value="TreeGrafter"/>
</dbReference>
<evidence type="ECO:0000313" key="6">
    <source>
        <dbReference type="Proteomes" id="UP000246132"/>
    </source>
</evidence>
<dbReference type="PANTHER" id="PTHR45772">
    <property type="entry name" value="CONSERVED COMPONENT OF ABC TRANSPORTER FOR NATURAL AMINO ACIDS-RELATED"/>
    <property type="match status" value="1"/>
</dbReference>
<dbReference type="InterPro" id="IPR027417">
    <property type="entry name" value="P-loop_NTPase"/>
</dbReference>
<organism evidence="5 6">
    <name type="scientific">Oceaniradius stylonematis</name>
    <dbReference type="NCBI Taxonomy" id="2184161"/>
    <lineage>
        <taxon>Bacteria</taxon>
        <taxon>Pseudomonadati</taxon>
        <taxon>Pseudomonadota</taxon>
        <taxon>Alphaproteobacteria</taxon>
        <taxon>Hyphomicrobiales</taxon>
        <taxon>Ahrensiaceae</taxon>
        <taxon>Oceaniradius</taxon>
    </lineage>
</organism>
<dbReference type="GO" id="GO:1903805">
    <property type="term" value="P:L-valine import across plasma membrane"/>
    <property type="evidence" value="ECO:0007669"/>
    <property type="project" value="TreeGrafter"/>
</dbReference>
<dbReference type="AlphaFoldDB" id="A0A3A8A9Y9"/>
<dbReference type="GO" id="GO:0016887">
    <property type="term" value="F:ATP hydrolysis activity"/>
    <property type="evidence" value="ECO:0007669"/>
    <property type="project" value="InterPro"/>
</dbReference>
<dbReference type="GO" id="GO:0042941">
    <property type="term" value="P:D-alanine transmembrane transport"/>
    <property type="evidence" value="ECO:0007669"/>
    <property type="project" value="TreeGrafter"/>
</dbReference>
<dbReference type="SUPFAM" id="SSF52540">
    <property type="entry name" value="P-loop containing nucleoside triphosphate hydrolases"/>
    <property type="match status" value="1"/>
</dbReference>
<evidence type="ECO:0000256" key="1">
    <source>
        <dbReference type="ARBA" id="ARBA00022448"/>
    </source>
</evidence>
<keyword evidence="1" id="KW-0813">Transport</keyword>
<dbReference type="GO" id="GO:0005886">
    <property type="term" value="C:plasma membrane"/>
    <property type="evidence" value="ECO:0007669"/>
    <property type="project" value="TreeGrafter"/>
</dbReference>
<feature type="domain" description="ABC transporter" evidence="4">
    <location>
        <begin position="9"/>
        <end position="248"/>
    </location>
</feature>
<sequence>MSPHEQPLLSCRGVTRRFGALVAVDGVDFDVRRGETVGIGGPNGAGKTTFFDLISGLNTMSAGSVALRGRPLAGTPPHRICQMGMARTFQLNSGFDGLSVMDNVLAAVAFGRRSAGGWLLTARDDRAKARAMLEKFGLTDIADDLVENVPVLARKKLMVATALVNEPDLLLLDEPVGGLTPPEIDDFIALMLGLKAEGVTLVFIEHVMRFLTSVADRALIMHQGRIIYDGTPNGLSADQTVREVYLGTTELPGMAETA</sequence>
<gene>
    <name evidence="5" type="ORF">DEM25_015645</name>
</gene>
<protein>
    <submittedName>
        <fullName evidence="5">ABC transporter ATP-binding protein</fullName>
    </submittedName>
</protein>
<reference evidence="5 6" key="1">
    <citation type="journal article" date="2018" name="Int. J. Syst. Bacteriol.">
        <title>Oceaniradius stylonemae gen. nov., sp. nov., isolated from a red alga, Stylonema cornu-cervi.</title>
        <authorList>
            <person name="Jeong S."/>
        </authorList>
    </citation>
    <scope>NUCLEOTIDE SEQUENCE [LARGE SCALE GENOMIC DNA]</scope>
    <source>
        <strain evidence="5 6">StC1</strain>
    </source>
</reference>
<dbReference type="PROSITE" id="PS50893">
    <property type="entry name" value="ABC_TRANSPORTER_2"/>
    <property type="match status" value="1"/>
</dbReference>
<dbReference type="SMART" id="SM00382">
    <property type="entry name" value="AAA"/>
    <property type="match status" value="1"/>
</dbReference>
<dbReference type="CDD" id="cd03219">
    <property type="entry name" value="ABC_Mj1267_LivG_branched"/>
    <property type="match status" value="1"/>
</dbReference>